<dbReference type="PANTHER" id="PTHR42833">
    <property type="entry name" value="URIDYLATE KINASE"/>
    <property type="match status" value="1"/>
</dbReference>
<evidence type="ECO:0000256" key="2">
    <source>
        <dbReference type="ARBA" id="ARBA00004791"/>
    </source>
</evidence>
<evidence type="ECO:0000256" key="1">
    <source>
        <dbReference type="ARBA" id="ARBA00004496"/>
    </source>
</evidence>
<evidence type="ECO:0000256" key="5">
    <source>
        <dbReference type="ARBA" id="ARBA00016403"/>
    </source>
</evidence>
<proteinExistence type="inferred from homology"/>
<dbReference type="EMBL" id="JBHTIS010002438">
    <property type="protein sequence ID" value="MFD1049847.1"/>
    <property type="molecule type" value="Genomic_DNA"/>
</dbReference>
<evidence type="ECO:0000256" key="8">
    <source>
        <dbReference type="ARBA" id="ARBA00022741"/>
    </source>
</evidence>
<evidence type="ECO:0000256" key="12">
    <source>
        <dbReference type="ARBA" id="ARBA00032092"/>
    </source>
</evidence>
<dbReference type="GO" id="GO:0033862">
    <property type="term" value="F:UMP kinase activity"/>
    <property type="evidence" value="ECO:0007669"/>
    <property type="project" value="UniProtKB-EC"/>
</dbReference>
<dbReference type="InterPro" id="IPR001048">
    <property type="entry name" value="Asp/Glu/Uridylate_kinase"/>
</dbReference>
<comment type="subcellular location">
    <subcellularLocation>
        <location evidence="1">Cytoplasm</location>
    </subcellularLocation>
</comment>
<dbReference type="PANTHER" id="PTHR42833:SF4">
    <property type="entry name" value="URIDYLATE KINASE PUMPKIN, CHLOROPLASTIC"/>
    <property type="match status" value="1"/>
</dbReference>
<evidence type="ECO:0000256" key="9">
    <source>
        <dbReference type="ARBA" id="ARBA00022777"/>
    </source>
</evidence>
<dbReference type="InterPro" id="IPR011817">
    <property type="entry name" value="Uridylate_kinase"/>
</dbReference>
<evidence type="ECO:0000259" key="14">
    <source>
        <dbReference type="Pfam" id="PF00696"/>
    </source>
</evidence>
<comment type="caution">
    <text evidence="15">The sequence shown here is derived from an EMBL/GenBank/DDBJ whole genome shotgun (WGS) entry which is preliminary data.</text>
</comment>
<evidence type="ECO:0000256" key="6">
    <source>
        <dbReference type="ARBA" id="ARBA00022490"/>
    </source>
</evidence>
<keyword evidence="6" id="KW-0963">Cytoplasm</keyword>
<dbReference type="SUPFAM" id="SSF53633">
    <property type="entry name" value="Carbamate kinase-like"/>
    <property type="match status" value="1"/>
</dbReference>
<protein>
    <recommendedName>
        <fullName evidence="5">Uridylate kinase</fullName>
        <ecNumber evidence="4">2.7.4.22</ecNumber>
    </recommendedName>
    <alternativeName>
        <fullName evidence="12">Uridine monophosphate kinase</fullName>
    </alternativeName>
</protein>
<dbReference type="Pfam" id="PF00696">
    <property type="entry name" value="AA_kinase"/>
    <property type="match status" value="1"/>
</dbReference>
<feature type="domain" description="Aspartate/glutamate/uridylate kinase" evidence="14">
    <location>
        <begin position="11"/>
        <end position="179"/>
    </location>
</feature>
<organism evidence="15 16">
    <name type="scientific">Kibdelosporangium lantanae</name>
    <dbReference type="NCBI Taxonomy" id="1497396"/>
    <lineage>
        <taxon>Bacteria</taxon>
        <taxon>Bacillati</taxon>
        <taxon>Actinomycetota</taxon>
        <taxon>Actinomycetes</taxon>
        <taxon>Pseudonocardiales</taxon>
        <taxon>Pseudonocardiaceae</taxon>
        <taxon>Kibdelosporangium</taxon>
    </lineage>
</organism>
<name>A0ABW3MGQ8_9PSEU</name>
<keyword evidence="7 15" id="KW-0808">Transferase</keyword>
<evidence type="ECO:0000256" key="4">
    <source>
        <dbReference type="ARBA" id="ARBA00012899"/>
    </source>
</evidence>
<dbReference type="EC" id="2.7.4.22" evidence="4"/>
<evidence type="ECO:0000256" key="10">
    <source>
        <dbReference type="ARBA" id="ARBA00022840"/>
    </source>
</evidence>
<keyword evidence="11" id="KW-0665">Pyrimidine biosynthesis</keyword>
<comment type="pathway">
    <text evidence="2">Pyrimidine metabolism; CTP biosynthesis via de novo pathway; UDP from UMP (UMPK route): step 1/1.</text>
</comment>
<keyword evidence="8" id="KW-0547">Nucleotide-binding</keyword>
<evidence type="ECO:0000256" key="13">
    <source>
        <dbReference type="ARBA" id="ARBA00047767"/>
    </source>
</evidence>
<dbReference type="Proteomes" id="UP001597045">
    <property type="component" value="Unassembled WGS sequence"/>
</dbReference>
<evidence type="ECO:0000256" key="7">
    <source>
        <dbReference type="ARBA" id="ARBA00022679"/>
    </source>
</evidence>
<comment type="catalytic activity">
    <reaction evidence="13">
        <text>UMP + ATP = UDP + ADP</text>
        <dbReference type="Rhea" id="RHEA:24400"/>
        <dbReference type="ChEBI" id="CHEBI:30616"/>
        <dbReference type="ChEBI" id="CHEBI:57865"/>
        <dbReference type="ChEBI" id="CHEBI:58223"/>
        <dbReference type="ChEBI" id="CHEBI:456216"/>
        <dbReference type="EC" id="2.7.4.22"/>
    </reaction>
</comment>
<keyword evidence="9 15" id="KW-0418">Kinase</keyword>
<keyword evidence="16" id="KW-1185">Reference proteome</keyword>
<reference evidence="16" key="1">
    <citation type="journal article" date="2019" name="Int. J. Syst. Evol. Microbiol.">
        <title>The Global Catalogue of Microorganisms (GCM) 10K type strain sequencing project: providing services to taxonomists for standard genome sequencing and annotation.</title>
        <authorList>
            <consortium name="The Broad Institute Genomics Platform"/>
            <consortium name="The Broad Institute Genome Sequencing Center for Infectious Disease"/>
            <person name="Wu L."/>
            <person name="Ma J."/>
        </authorList>
    </citation>
    <scope>NUCLEOTIDE SEQUENCE [LARGE SCALE GENOMIC DNA]</scope>
    <source>
        <strain evidence="16">JCM 31486</strain>
    </source>
</reference>
<evidence type="ECO:0000313" key="15">
    <source>
        <dbReference type="EMBL" id="MFD1049847.1"/>
    </source>
</evidence>
<sequence length="205" mass="21983">MTRNSSDLGSCVVVGGGNYFRGGSNSGWTIPRAELDNVGILGTVMNGIFLRGALQNCDVDEVRLMTAIPIPSVGEPYIRLRAQHHLEQGKVLILAGGNGQPFVTTDYPSVQRAIELDAEALLVAKNGVSGVMTADPKLDASATVLSYLSHEDVIDRRIKVMDQAAFVLAMEHALTLKVFDVSRLDQLTAICDGQQIGTLVESRTS</sequence>
<comment type="similarity">
    <text evidence="3">Belongs to the UMP kinase family.</text>
</comment>
<accession>A0ABW3MGQ8</accession>
<dbReference type="Gene3D" id="3.40.1160.10">
    <property type="entry name" value="Acetylglutamate kinase-like"/>
    <property type="match status" value="1"/>
</dbReference>
<dbReference type="PIRSF" id="PIRSF005650">
    <property type="entry name" value="Uridylate_kin"/>
    <property type="match status" value="1"/>
</dbReference>
<keyword evidence="10" id="KW-0067">ATP-binding</keyword>
<evidence type="ECO:0000256" key="3">
    <source>
        <dbReference type="ARBA" id="ARBA00007614"/>
    </source>
</evidence>
<evidence type="ECO:0000313" key="16">
    <source>
        <dbReference type="Proteomes" id="UP001597045"/>
    </source>
</evidence>
<evidence type="ECO:0000256" key="11">
    <source>
        <dbReference type="ARBA" id="ARBA00022975"/>
    </source>
</evidence>
<dbReference type="InterPro" id="IPR036393">
    <property type="entry name" value="AceGlu_kinase-like_sf"/>
</dbReference>
<gene>
    <name evidence="15" type="ORF">ACFQ1S_32095</name>
</gene>